<keyword evidence="3" id="KW-0238">DNA-binding</keyword>
<evidence type="ECO:0000256" key="1">
    <source>
        <dbReference type="ARBA" id="ARBA00010923"/>
    </source>
</evidence>
<sequence length="199" mass="22274">MNAFTSTLPLADVAHVRQGHAFRGAIPAVVDGPVRVIQLKNLTSPETLSAEALLRTRLPSRNPPHYVQHHDILLANRGSRPIATLLSHPPEQTVCSPHLYIIQVTATDLLLPEFLAWQLNHVEVQRQLRRQSAGSRQHSVRKSAIEHLRLRIPPRATQQRIVSVTHALERTRSKVDELMQARDAEIAALAERMIQGRAA</sequence>
<keyword evidence="6" id="KW-1185">Reference proteome</keyword>
<dbReference type="SUPFAM" id="SSF116734">
    <property type="entry name" value="DNA methylase specificity domain"/>
    <property type="match status" value="1"/>
</dbReference>
<dbReference type="CDD" id="cd16961">
    <property type="entry name" value="RMtype1_S_TRD-CR_like"/>
    <property type="match status" value="1"/>
</dbReference>
<dbReference type="Proteomes" id="UP001302072">
    <property type="component" value="Chromosome"/>
</dbReference>
<dbReference type="InterPro" id="IPR044946">
    <property type="entry name" value="Restrct_endonuc_typeI_TRD_sf"/>
</dbReference>
<reference evidence="5 6" key="1">
    <citation type="submission" date="2022-12" db="EMBL/GenBank/DDBJ databases">
        <title>Two new species, Stenotrophomonas aracearum and Stenotrophomonas oahuensis, isolated from Anthurium (Araceae family) in Hawaii.</title>
        <authorList>
            <person name="Chunag S.C."/>
            <person name="Dobhal S."/>
            <person name="Alvarez A."/>
            <person name="Arif M."/>
        </authorList>
    </citation>
    <scope>NUCLEOTIDE SEQUENCE [LARGE SCALE GENOMIC DNA]</scope>
    <source>
        <strain evidence="5 6">A5586</strain>
    </source>
</reference>
<dbReference type="Pfam" id="PF01420">
    <property type="entry name" value="Methylase_S"/>
    <property type="match status" value="1"/>
</dbReference>
<dbReference type="RefSeq" id="WP_311192927.1">
    <property type="nucleotide sequence ID" value="NZ_CP115541.1"/>
</dbReference>
<proteinExistence type="inferred from homology"/>
<dbReference type="InterPro" id="IPR000055">
    <property type="entry name" value="Restrct_endonuc_typeI_TRD"/>
</dbReference>
<feature type="domain" description="Type I restriction modification DNA specificity" evidence="4">
    <location>
        <begin position="93"/>
        <end position="170"/>
    </location>
</feature>
<evidence type="ECO:0000256" key="3">
    <source>
        <dbReference type="ARBA" id="ARBA00023125"/>
    </source>
</evidence>
<comment type="similarity">
    <text evidence="1">Belongs to the type-I restriction system S methylase family.</text>
</comment>
<dbReference type="EMBL" id="CP115541">
    <property type="protein sequence ID" value="WNH53797.1"/>
    <property type="molecule type" value="Genomic_DNA"/>
</dbReference>
<keyword evidence="5" id="KW-0378">Hydrolase</keyword>
<dbReference type="InterPro" id="IPR052021">
    <property type="entry name" value="Type-I_RS_S_subunit"/>
</dbReference>
<keyword evidence="5" id="KW-0255">Endonuclease</keyword>
<evidence type="ECO:0000313" key="5">
    <source>
        <dbReference type="EMBL" id="WNH53797.1"/>
    </source>
</evidence>
<evidence type="ECO:0000256" key="2">
    <source>
        <dbReference type="ARBA" id="ARBA00022747"/>
    </source>
</evidence>
<protein>
    <submittedName>
        <fullName evidence="5">Restriction endonuclease subunit S</fullName>
    </submittedName>
</protein>
<accession>A0ABY9YSW5</accession>
<name>A0ABY9YSW5_9GAMM</name>
<organism evidence="5 6">
    <name type="scientific">Stenotrophomonas oahuensis</name>
    <dbReference type="NCBI Taxonomy" id="3003271"/>
    <lineage>
        <taxon>Bacteria</taxon>
        <taxon>Pseudomonadati</taxon>
        <taxon>Pseudomonadota</taxon>
        <taxon>Gammaproteobacteria</taxon>
        <taxon>Lysobacterales</taxon>
        <taxon>Lysobacteraceae</taxon>
        <taxon>Stenotrophomonas</taxon>
    </lineage>
</organism>
<dbReference type="Gene3D" id="3.90.220.20">
    <property type="entry name" value="DNA methylase specificity domains"/>
    <property type="match status" value="1"/>
</dbReference>
<dbReference type="GO" id="GO:0004519">
    <property type="term" value="F:endonuclease activity"/>
    <property type="evidence" value="ECO:0007669"/>
    <property type="project" value="UniProtKB-KW"/>
</dbReference>
<evidence type="ECO:0000313" key="6">
    <source>
        <dbReference type="Proteomes" id="UP001302072"/>
    </source>
</evidence>
<evidence type="ECO:0000259" key="4">
    <source>
        <dbReference type="Pfam" id="PF01420"/>
    </source>
</evidence>
<dbReference type="PANTHER" id="PTHR30408:SF12">
    <property type="entry name" value="TYPE I RESTRICTION ENZYME MJAVIII SPECIFICITY SUBUNIT"/>
    <property type="match status" value="1"/>
</dbReference>
<gene>
    <name evidence="5" type="ORF">PDM29_05820</name>
</gene>
<keyword evidence="5" id="KW-0540">Nuclease</keyword>
<dbReference type="PANTHER" id="PTHR30408">
    <property type="entry name" value="TYPE-1 RESTRICTION ENZYME ECOKI SPECIFICITY PROTEIN"/>
    <property type="match status" value="1"/>
</dbReference>
<keyword evidence="2" id="KW-0680">Restriction system</keyword>